<dbReference type="OrthoDB" id="9789113at2"/>
<keyword evidence="1" id="KW-0812">Transmembrane</keyword>
<feature type="transmembrane region" description="Helical" evidence="1">
    <location>
        <begin position="168"/>
        <end position="187"/>
    </location>
</feature>
<dbReference type="InterPro" id="IPR036938">
    <property type="entry name" value="PAP2/HPO_sf"/>
</dbReference>
<dbReference type="EMBL" id="FNNC01000001">
    <property type="protein sequence ID" value="SDW00613.1"/>
    <property type="molecule type" value="Genomic_DNA"/>
</dbReference>
<feature type="transmembrane region" description="Helical" evidence="1">
    <location>
        <begin position="143"/>
        <end position="161"/>
    </location>
</feature>
<dbReference type="SMART" id="SM00014">
    <property type="entry name" value="acidPPc"/>
    <property type="match status" value="1"/>
</dbReference>
<evidence type="ECO:0000259" key="2">
    <source>
        <dbReference type="SMART" id="SM00014"/>
    </source>
</evidence>
<proteinExistence type="predicted"/>
<dbReference type="Pfam" id="PF01569">
    <property type="entry name" value="PAP2"/>
    <property type="match status" value="1"/>
</dbReference>
<feature type="transmembrane region" description="Helical" evidence="1">
    <location>
        <begin position="16"/>
        <end position="34"/>
    </location>
</feature>
<evidence type="ECO:0000256" key="1">
    <source>
        <dbReference type="SAM" id="Phobius"/>
    </source>
</evidence>
<sequence>MSFKGLQLSDVPKSSWILIIAGLLTLFTTAFLFLEMGEEVLEQETFMIDQTAQNIVSALNTDVLQSIMGLITEAGSVSWLTAGAAVITVYLLFFSSFSRWNAVYFAVNMIGISIITTVFKNFFSRQRPEVLAAYDGTGYSFPSGHATGAVTFYGFLAYLVIRSTLAAVWKWLLGTLLTLAALLVAVSRMFLDVHYFTDVLAGISVGLFWLLICIIALELTLWNKYRRQI</sequence>
<evidence type="ECO:0000313" key="3">
    <source>
        <dbReference type="EMBL" id="SDW00613.1"/>
    </source>
</evidence>
<dbReference type="Gene3D" id="1.20.144.10">
    <property type="entry name" value="Phosphatidic acid phosphatase type 2/haloperoxidase"/>
    <property type="match status" value="2"/>
</dbReference>
<feature type="transmembrane region" description="Helical" evidence="1">
    <location>
        <begin position="77"/>
        <end position="95"/>
    </location>
</feature>
<dbReference type="RefSeq" id="WP_091610059.1">
    <property type="nucleotide sequence ID" value="NZ_FNNC01000001.1"/>
</dbReference>
<dbReference type="PANTHER" id="PTHR14969:SF13">
    <property type="entry name" value="AT30094P"/>
    <property type="match status" value="1"/>
</dbReference>
<reference evidence="3 4" key="1">
    <citation type="submission" date="2016-10" db="EMBL/GenBank/DDBJ databases">
        <authorList>
            <person name="de Groot N.N."/>
        </authorList>
    </citation>
    <scope>NUCLEOTIDE SEQUENCE [LARGE SCALE GENOMIC DNA]</scope>
    <source>
        <strain evidence="3 4">DSM 23126</strain>
    </source>
</reference>
<dbReference type="Proteomes" id="UP000199488">
    <property type="component" value="Unassembled WGS sequence"/>
</dbReference>
<keyword evidence="4" id="KW-1185">Reference proteome</keyword>
<dbReference type="CDD" id="cd03392">
    <property type="entry name" value="PAP2_like_2"/>
    <property type="match status" value="1"/>
</dbReference>
<gene>
    <name evidence="3" type="ORF">SAMN05421781_0077</name>
</gene>
<feature type="domain" description="Phosphatidic acid phosphatase type 2/haloperoxidase" evidence="2">
    <location>
        <begin position="102"/>
        <end position="214"/>
    </location>
</feature>
<keyword evidence="1" id="KW-0472">Membrane</keyword>
<protein>
    <submittedName>
        <fullName evidence="3">Undecaprenyl-diphosphatase</fullName>
    </submittedName>
</protein>
<evidence type="ECO:0000313" key="4">
    <source>
        <dbReference type="Proteomes" id="UP000199488"/>
    </source>
</evidence>
<feature type="transmembrane region" description="Helical" evidence="1">
    <location>
        <begin position="102"/>
        <end position="123"/>
    </location>
</feature>
<feature type="transmembrane region" description="Helical" evidence="1">
    <location>
        <begin position="199"/>
        <end position="222"/>
    </location>
</feature>
<name>A0A1H2Q0G7_9BACI</name>
<keyword evidence="1" id="KW-1133">Transmembrane helix</keyword>
<dbReference type="SUPFAM" id="SSF48317">
    <property type="entry name" value="Acid phosphatase/Vanadium-dependent haloperoxidase"/>
    <property type="match status" value="1"/>
</dbReference>
<accession>A0A1H2Q0G7</accession>
<organism evidence="3 4">
    <name type="scientific">Marinococcus luteus</name>
    <dbReference type="NCBI Taxonomy" id="1122204"/>
    <lineage>
        <taxon>Bacteria</taxon>
        <taxon>Bacillati</taxon>
        <taxon>Bacillota</taxon>
        <taxon>Bacilli</taxon>
        <taxon>Bacillales</taxon>
        <taxon>Bacillaceae</taxon>
        <taxon>Marinococcus</taxon>
    </lineage>
</organism>
<dbReference type="InterPro" id="IPR000326">
    <property type="entry name" value="PAP2/HPO"/>
</dbReference>
<dbReference type="AlphaFoldDB" id="A0A1H2Q0G7"/>
<dbReference type="STRING" id="1122204.SAMN05421781_0077"/>
<dbReference type="PANTHER" id="PTHR14969">
    <property type="entry name" value="SPHINGOSINE-1-PHOSPHATE PHOSPHOHYDROLASE"/>
    <property type="match status" value="1"/>
</dbReference>